<evidence type="ECO:0000313" key="2">
    <source>
        <dbReference type="Proteomes" id="UP001652624"/>
    </source>
</evidence>
<dbReference type="InterPro" id="IPR040431">
    <property type="entry name" value="TM262"/>
</dbReference>
<keyword evidence="2" id="KW-1185">Reference proteome</keyword>
<dbReference type="eggNOG" id="ENOG502S7IB">
    <property type="taxonomic scope" value="Eukaryota"/>
</dbReference>
<accession>A0A1S2ZFN1</accession>
<sequence length="116" mass="13857">MRWRDRMAVLFFPQGMMLAMVSMLLFLLHLSVFANDVYNFCITFHYDRMSFRFTSILIFSQVISMCWAAMGSIYAEMSDDKFLRCFALTILMLNASMFFNRLSLEFLAIHYREEKH</sequence>
<feature type="transmembrane region" description="Helical" evidence="1">
    <location>
        <begin position="82"/>
        <end position="99"/>
    </location>
</feature>
<dbReference type="AlphaFoldDB" id="A0A1S2ZFN1"/>
<evidence type="ECO:0000313" key="3">
    <source>
        <dbReference type="RefSeq" id="XP_007518652.1"/>
    </source>
</evidence>
<dbReference type="Proteomes" id="UP001652624">
    <property type="component" value="Chromosome 17"/>
</dbReference>
<proteinExistence type="predicted"/>
<keyword evidence="1" id="KW-1133">Transmembrane helix</keyword>
<dbReference type="RefSeq" id="XP_007518652.1">
    <property type="nucleotide sequence ID" value="XM_007518590.3"/>
</dbReference>
<organism evidence="2 3">
    <name type="scientific">Erinaceus europaeus</name>
    <name type="common">Western European hedgehog</name>
    <dbReference type="NCBI Taxonomy" id="9365"/>
    <lineage>
        <taxon>Eukaryota</taxon>
        <taxon>Metazoa</taxon>
        <taxon>Chordata</taxon>
        <taxon>Craniata</taxon>
        <taxon>Vertebrata</taxon>
        <taxon>Euteleostomi</taxon>
        <taxon>Mammalia</taxon>
        <taxon>Eutheria</taxon>
        <taxon>Laurasiatheria</taxon>
        <taxon>Eulipotyphla</taxon>
        <taxon>Erinaceidae</taxon>
        <taxon>Erinaceinae</taxon>
        <taxon>Erinaceus</taxon>
    </lineage>
</organism>
<protein>
    <submittedName>
        <fullName evidence="3">Cation channel sperm-associated auxiliary subunit TMEM262 isoform X1</fullName>
    </submittedName>
</protein>
<keyword evidence="1" id="KW-0812">Transmembrane</keyword>
<dbReference type="PANTHER" id="PTHR37998">
    <property type="entry name" value="TRANSMEMBRANE PROTEIN 262"/>
    <property type="match status" value="1"/>
</dbReference>
<name>A0A1S2ZFN1_ERIEU</name>
<evidence type="ECO:0000256" key="1">
    <source>
        <dbReference type="SAM" id="Phobius"/>
    </source>
</evidence>
<dbReference type="OrthoDB" id="9406895at2759"/>
<feature type="transmembrane region" description="Helical" evidence="1">
    <location>
        <begin position="50"/>
        <end position="70"/>
    </location>
</feature>
<dbReference type="GeneID" id="103109507"/>
<reference evidence="3" key="1">
    <citation type="submission" date="2025-08" db="UniProtKB">
        <authorList>
            <consortium name="RefSeq"/>
        </authorList>
    </citation>
    <scope>IDENTIFICATION</scope>
</reference>
<keyword evidence="1" id="KW-0472">Membrane</keyword>
<gene>
    <name evidence="3" type="primary">TMEM262</name>
</gene>
<dbReference type="PANTHER" id="PTHR37998:SF1">
    <property type="entry name" value="CATION CHANNEL SPERM-ASSOCIATED AUXILIARY SUBUNIT TMEM262"/>
    <property type="match status" value="1"/>
</dbReference>
<dbReference type="CTD" id="100130348"/>